<keyword evidence="2" id="KW-1185">Reference proteome</keyword>
<reference evidence="2" key="1">
    <citation type="submission" date="2016-04" db="EMBL/GenBank/DDBJ databases">
        <title>Cephalotus genome sequencing.</title>
        <authorList>
            <person name="Fukushima K."/>
            <person name="Hasebe M."/>
            <person name="Fang X."/>
        </authorList>
    </citation>
    <scope>NUCLEOTIDE SEQUENCE [LARGE SCALE GENOMIC DNA]</scope>
    <source>
        <strain evidence="2">cv. St1</strain>
    </source>
</reference>
<gene>
    <name evidence="1" type="ORF">CFOL_v3_19925</name>
</gene>
<dbReference type="GO" id="GO:0008988">
    <property type="term" value="F:rRNA (adenine-N6-)-methyltransferase activity"/>
    <property type="evidence" value="ECO:0007669"/>
    <property type="project" value="TreeGrafter"/>
</dbReference>
<dbReference type="GO" id="GO:0003676">
    <property type="term" value="F:nucleic acid binding"/>
    <property type="evidence" value="ECO:0007669"/>
    <property type="project" value="InterPro"/>
</dbReference>
<dbReference type="AlphaFoldDB" id="A0A1Q3C8N1"/>
<comment type="caution">
    <text evidence="1">The sequence shown here is derived from an EMBL/GenBank/DDBJ whole genome shotgun (WGS) entry which is preliminary data.</text>
</comment>
<accession>A0A1Q3C8N1</accession>
<dbReference type="InParanoid" id="A0A1Q3C8N1"/>
<evidence type="ECO:0000313" key="1">
    <source>
        <dbReference type="EMBL" id="GAV76451.1"/>
    </source>
</evidence>
<dbReference type="OrthoDB" id="7848332at2759"/>
<organism evidence="1 2">
    <name type="scientific">Cephalotus follicularis</name>
    <name type="common">Albany pitcher plant</name>
    <dbReference type="NCBI Taxonomy" id="3775"/>
    <lineage>
        <taxon>Eukaryota</taxon>
        <taxon>Viridiplantae</taxon>
        <taxon>Streptophyta</taxon>
        <taxon>Embryophyta</taxon>
        <taxon>Tracheophyta</taxon>
        <taxon>Spermatophyta</taxon>
        <taxon>Magnoliopsida</taxon>
        <taxon>eudicotyledons</taxon>
        <taxon>Gunneridae</taxon>
        <taxon>Pentapetalae</taxon>
        <taxon>rosids</taxon>
        <taxon>fabids</taxon>
        <taxon>Oxalidales</taxon>
        <taxon>Cephalotaceae</taxon>
        <taxon>Cephalotus</taxon>
    </lineage>
</organism>
<dbReference type="STRING" id="3775.A0A1Q3C8N1"/>
<protein>
    <submittedName>
        <fullName evidence="1">Uncharacterized protein</fullName>
    </submittedName>
</protein>
<dbReference type="PANTHER" id="PTHR23290:SF0">
    <property type="entry name" value="RRNA N6-ADENOSINE-METHYLTRANSFERASE METTL5"/>
    <property type="match status" value="1"/>
</dbReference>
<dbReference type="Proteomes" id="UP000187406">
    <property type="component" value="Unassembled WGS sequence"/>
</dbReference>
<dbReference type="Gene3D" id="3.40.50.150">
    <property type="entry name" value="Vaccinia Virus protein VP39"/>
    <property type="match status" value="1"/>
</dbReference>
<evidence type="ECO:0000313" key="2">
    <source>
        <dbReference type="Proteomes" id="UP000187406"/>
    </source>
</evidence>
<proteinExistence type="predicted"/>
<dbReference type="PROSITE" id="PS00092">
    <property type="entry name" value="N6_MTASE"/>
    <property type="match status" value="1"/>
</dbReference>
<dbReference type="PANTHER" id="PTHR23290">
    <property type="entry name" value="RRNA N6-ADENOSINE-METHYLTRANSFERASE METTL5"/>
    <property type="match status" value="1"/>
</dbReference>
<dbReference type="InterPro" id="IPR029063">
    <property type="entry name" value="SAM-dependent_MTases_sf"/>
</dbReference>
<dbReference type="InterPro" id="IPR002052">
    <property type="entry name" value="DNA_methylase_N6_adenine_CS"/>
</dbReference>
<dbReference type="EMBL" id="BDDD01001491">
    <property type="protein sequence ID" value="GAV76451.1"/>
    <property type="molecule type" value="Genomic_DNA"/>
</dbReference>
<sequence>CIGQIVDTIVMNPPFGIWKKGADMDFLFVALQVASEAVYSLHKSSTRDVSLSFRKVWLFWWKKLINANPPGLIRLALLELCPK</sequence>
<dbReference type="InterPro" id="IPR051720">
    <property type="entry name" value="rRNA_MeTrfase/Polyamine_Synth"/>
</dbReference>
<feature type="non-terminal residue" evidence="1">
    <location>
        <position position="1"/>
    </location>
</feature>
<name>A0A1Q3C8N1_CEPFO</name>